<feature type="compositionally biased region" description="Basic and acidic residues" evidence="1">
    <location>
        <begin position="115"/>
        <end position="125"/>
    </location>
</feature>
<protein>
    <recommendedName>
        <fullName evidence="5">Protein quiver</fullName>
    </recommendedName>
</protein>
<sequence>MRKSISLQLDLLSTSICSLILMLIIGSNPSSAFTCYKCTSNENELCINSPNELAPSVAIVECEGYCTILRTEFTDIPGEVLQLHRDCDQETPLILNDVRTDKHYTKMYTSCTTDRCNEGDGKREPGSGNGGPSGPSNIIIVSEQSSSNHFGDKRDGRCTLFIQHMKIPTFWYKSEHEVKFKIPEETAKPKVICKLKLRKEQNLERFLVAPERKNAWTGGIRSQCEGVLSAKTYKSEEDDRGVYTVIPEIDGSRNSLLISSCYPTYHISNHNNFLS</sequence>
<feature type="chain" id="PRO_5046064841" description="Protein quiver" evidence="2">
    <location>
        <begin position="33"/>
        <end position="275"/>
    </location>
</feature>
<evidence type="ECO:0000256" key="1">
    <source>
        <dbReference type="SAM" id="MobiDB-lite"/>
    </source>
</evidence>
<feature type="signal peptide" evidence="2">
    <location>
        <begin position="1"/>
        <end position="32"/>
    </location>
</feature>
<name>A0ABP1QXJ0_9HEXA</name>
<evidence type="ECO:0008006" key="5">
    <source>
        <dbReference type="Google" id="ProtNLM"/>
    </source>
</evidence>
<feature type="region of interest" description="Disordered" evidence="1">
    <location>
        <begin position="113"/>
        <end position="139"/>
    </location>
</feature>
<dbReference type="Proteomes" id="UP001642540">
    <property type="component" value="Unassembled WGS sequence"/>
</dbReference>
<accession>A0ABP1QXJ0</accession>
<evidence type="ECO:0000313" key="4">
    <source>
        <dbReference type="Proteomes" id="UP001642540"/>
    </source>
</evidence>
<organism evidence="3 4">
    <name type="scientific">Orchesella dallaii</name>
    <dbReference type="NCBI Taxonomy" id="48710"/>
    <lineage>
        <taxon>Eukaryota</taxon>
        <taxon>Metazoa</taxon>
        <taxon>Ecdysozoa</taxon>
        <taxon>Arthropoda</taxon>
        <taxon>Hexapoda</taxon>
        <taxon>Collembola</taxon>
        <taxon>Entomobryomorpha</taxon>
        <taxon>Entomobryoidea</taxon>
        <taxon>Orchesellidae</taxon>
        <taxon>Orchesellinae</taxon>
        <taxon>Orchesella</taxon>
    </lineage>
</organism>
<proteinExistence type="predicted"/>
<evidence type="ECO:0000313" key="3">
    <source>
        <dbReference type="EMBL" id="CAL8112974.1"/>
    </source>
</evidence>
<evidence type="ECO:0000256" key="2">
    <source>
        <dbReference type="SAM" id="SignalP"/>
    </source>
</evidence>
<reference evidence="3 4" key="1">
    <citation type="submission" date="2024-08" db="EMBL/GenBank/DDBJ databases">
        <authorList>
            <person name="Cucini C."/>
            <person name="Frati F."/>
        </authorList>
    </citation>
    <scope>NUCLEOTIDE SEQUENCE [LARGE SCALE GENOMIC DNA]</scope>
</reference>
<gene>
    <name evidence="3" type="ORF">ODALV1_LOCUS15862</name>
</gene>
<dbReference type="EMBL" id="CAXLJM020000049">
    <property type="protein sequence ID" value="CAL8112974.1"/>
    <property type="molecule type" value="Genomic_DNA"/>
</dbReference>
<comment type="caution">
    <text evidence="3">The sequence shown here is derived from an EMBL/GenBank/DDBJ whole genome shotgun (WGS) entry which is preliminary data.</text>
</comment>
<keyword evidence="2" id="KW-0732">Signal</keyword>
<keyword evidence="4" id="KW-1185">Reference proteome</keyword>